<dbReference type="SUPFAM" id="SSF47090">
    <property type="entry name" value="PGBD-like"/>
    <property type="match status" value="1"/>
</dbReference>
<dbReference type="RefSeq" id="WP_199022831.1">
    <property type="nucleotide sequence ID" value="NZ_JAELVR010000001.1"/>
</dbReference>
<evidence type="ECO:0000256" key="2">
    <source>
        <dbReference type="SAM" id="SignalP"/>
    </source>
</evidence>
<feature type="chain" id="PRO_5035305401" evidence="2">
    <location>
        <begin position="27"/>
        <end position="337"/>
    </location>
</feature>
<accession>A0A8J7J512</accession>
<dbReference type="Pfam" id="PF01471">
    <property type="entry name" value="PG_binding_1"/>
    <property type="match status" value="1"/>
</dbReference>
<gene>
    <name evidence="4" type="ORF">JF290_00920</name>
</gene>
<dbReference type="InterPro" id="IPR002477">
    <property type="entry name" value="Peptidoglycan-bd-like"/>
</dbReference>
<sequence>MRIFRTMRAICLCSLIAIWAAAPVTAQETADSLLAEARTLYAGPDTSLAALRDIRALLDRIIEEFPASDLAVRILLAEPIKGLDVAAIDARLADAPTETAEAPAPTGSDQVTPGEAERAALLPSFPAPPEPGAQPADATSEAELDLGPQEVRTLQARLLVLGFDPNGIDGRIGPGTRGALSAWQGSAGLPATGYLSADQRAALQRQSDPALTAWLQTPENARLMTPPPPIALGPGNMTGTWRFTSNCGANSRLGRLKITGALTVRHDGGNRYSGPARQSQGFNGRFSGQLNGRQLVGEINWGLLVGRTTFRGRIADQRLALSGRDSNRCAFSAYKAG</sequence>
<dbReference type="InterPro" id="IPR036365">
    <property type="entry name" value="PGBD-like_sf"/>
</dbReference>
<evidence type="ECO:0000313" key="5">
    <source>
        <dbReference type="Proteomes" id="UP000619079"/>
    </source>
</evidence>
<dbReference type="EMBL" id="JAELVR010000001">
    <property type="protein sequence ID" value="MBJ6370072.1"/>
    <property type="molecule type" value="Genomic_DNA"/>
</dbReference>
<protein>
    <submittedName>
        <fullName evidence="4">Peptidoglycan-binding protein</fullName>
    </submittedName>
</protein>
<dbReference type="Gene3D" id="1.10.101.10">
    <property type="entry name" value="PGBD-like superfamily/PGBD"/>
    <property type="match status" value="1"/>
</dbReference>
<feature type="region of interest" description="Disordered" evidence="1">
    <location>
        <begin position="123"/>
        <end position="142"/>
    </location>
</feature>
<proteinExistence type="predicted"/>
<keyword evidence="2" id="KW-0732">Signal</keyword>
<feature type="signal peptide" evidence="2">
    <location>
        <begin position="1"/>
        <end position="26"/>
    </location>
</feature>
<dbReference type="Proteomes" id="UP000619079">
    <property type="component" value="Unassembled WGS sequence"/>
</dbReference>
<evidence type="ECO:0000259" key="3">
    <source>
        <dbReference type="Pfam" id="PF01471"/>
    </source>
</evidence>
<dbReference type="AlphaFoldDB" id="A0A8J7J512"/>
<evidence type="ECO:0000313" key="4">
    <source>
        <dbReference type="EMBL" id="MBJ6370072.1"/>
    </source>
</evidence>
<comment type="caution">
    <text evidence="4">The sequence shown here is derived from an EMBL/GenBank/DDBJ whole genome shotgun (WGS) entry which is preliminary data.</text>
</comment>
<dbReference type="InterPro" id="IPR036366">
    <property type="entry name" value="PGBDSf"/>
</dbReference>
<name>A0A8J7J512_9RHOB</name>
<reference evidence="4" key="1">
    <citation type="submission" date="2020-12" db="EMBL/GenBank/DDBJ databases">
        <title>Sedimentitalea sp. nov., isolated from sand in Incheon.</title>
        <authorList>
            <person name="Kim W."/>
        </authorList>
    </citation>
    <scope>NUCLEOTIDE SEQUENCE</scope>
    <source>
        <strain evidence="4">CAU 1593</strain>
    </source>
</reference>
<evidence type="ECO:0000256" key="1">
    <source>
        <dbReference type="SAM" id="MobiDB-lite"/>
    </source>
</evidence>
<feature type="domain" description="Peptidoglycan binding-like" evidence="3">
    <location>
        <begin position="149"/>
        <end position="203"/>
    </location>
</feature>
<keyword evidence="5" id="KW-1185">Reference proteome</keyword>
<organism evidence="4 5">
    <name type="scientific">Sedimentitalea arenosa</name>
    <dbReference type="NCBI Taxonomy" id="2798803"/>
    <lineage>
        <taxon>Bacteria</taxon>
        <taxon>Pseudomonadati</taxon>
        <taxon>Pseudomonadota</taxon>
        <taxon>Alphaproteobacteria</taxon>
        <taxon>Rhodobacterales</taxon>
        <taxon>Paracoccaceae</taxon>
        <taxon>Sedimentitalea</taxon>
    </lineage>
</organism>